<dbReference type="PRINTS" id="PR00463">
    <property type="entry name" value="EP450I"/>
</dbReference>
<dbReference type="GO" id="GO:0005506">
    <property type="term" value="F:iron ion binding"/>
    <property type="evidence" value="ECO:0007669"/>
    <property type="project" value="InterPro"/>
</dbReference>
<proteinExistence type="inferred from homology"/>
<evidence type="ECO:0000256" key="2">
    <source>
        <dbReference type="ARBA" id="ARBA00010617"/>
    </source>
</evidence>
<evidence type="ECO:0000256" key="7">
    <source>
        <dbReference type="ARBA" id="ARBA00023002"/>
    </source>
</evidence>
<evidence type="ECO:0000256" key="1">
    <source>
        <dbReference type="ARBA" id="ARBA00004167"/>
    </source>
</evidence>
<dbReference type="Pfam" id="PF00067">
    <property type="entry name" value="p450"/>
    <property type="match status" value="1"/>
</dbReference>
<dbReference type="PANTHER" id="PTHR47955:SF9">
    <property type="entry name" value="PREMNASPIRODIENE OXYGENASE-LIKE"/>
    <property type="match status" value="1"/>
</dbReference>
<evidence type="ECO:0000256" key="6">
    <source>
        <dbReference type="ARBA" id="ARBA00022989"/>
    </source>
</evidence>
<dbReference type="GO" id="GO:0004497">
    <property type="term" value="F:monooxygenase activity"/>
    <property type="evidence" value="ECO:0007669"/>
    <property type="project" value="UniProtKB-KW"/>
</dbReference>
<keyword evidence="9" id="KW-0503">Monooxygenase</keyword>
<dbReference type="PANTHER" id="PTHR47955">
    <property type="entry name" value="CYTOCHROME P450 FAMILY 71 PROTEIN"/>
    <property type="match status" value="1"/>
</dbReference>
<keyword evidence="7" id="KW-0560">Oxidoreductase</keyword>
<keyword evidence="12" id="KW-1185">Reference proteome</keyword>
<comment type="caution">
    <text evidence="11">The sequence shown here is derived from an EMBL/GenBank/DDBJ whole genome shotgun (WGS) entry which is preliminary data.</text>
</comment>
<dbReference type="InterPro" id="IPR036396">
    <property type="entry name" value="Cyt_P450_sf"/>
</dbReference>
<evidence type="ECO:0000256" key="8">
    <source>
        <dbReference type="ARBA" id="ARBA00023004"/>
    </source>
</evidence>
<dbReference type="GO" id="GO:0020037">
    <property type="term" value="F:heme binding"/>
    <property type="evidence" value="ECO:0007669"/>
    <property type="project" value="InterPro"/>
</dbReference>
<evidence type="ECO:0000256" key="4">
    <source>
        <dbReference type="ARBA" id="ARBA00022692"/>
    </source>
</evidence>
<dbReference type="GO" id="GO:0016705">
    <property type="term" value="F:oxidoreductase activity, acting on paired donors, with incorporation or reduction of molecular oxygen"/>
    <property type="evidence" value="ECO:0007669"/>
    <property type="project" value="InterPro"/>
</dbReference>
<keyword evidence="6" id="KW-1133">Transmembrane helix</keyword>
<evidence type="ECO:0000256" key="3">
    <source>
        <dbReference type="ARBA" id="ARBA00022617"/>
    </source>
</evidence>
<comment type="subcellular location">
    <subcellularLocation>
        <location evidence="1">Membrane</location>
        <topology evidence="1">Single-pass membrane protein</topology>
    </subcellularLocation>
</comment>
<keyword evidence="10" id="KW-0472">Membrane</keyword>
<keyword evidence="8" id="KW-0408">Iron</keyword>
<sequence>MEIPLPFNFTTLMLFSSFTFLLITKALKKSKSEKNYAKLLASLPKLPVIGHLHHLVDALPHRAVNRLNKFFSGFDFFHATVYSQKLRKKMSSGIGQPESEACIGNKVLKEIIFGPRVLDRRSTDCARCICTLEAANPLLEELDARELKDEAPWKKSKSHKNYVKLPPSPPKLPVIGHLHHLVDALPHRAVTRLNQKYGPILHLKLGEVSAVVISTREAAKEVLKDQDPACADKPESICSKIMWYDYKDIIFSPYNQYWRQMRKICILELLSPKNVRSFEFIRQDEASRLVESLKSSSGETINLTQKVFAFTSSITCRAAFGEVLSDRDTLIALFRKAIPMGGGFELADLFPSKKLLHLLSWNKYKLLQLRSELDIILDRIIEEHKLKQNGEFGGEDIVDVLLRMMNNGELEFPIANDNIKAIVFVSDFRFLKLISQSYTFRF</sequence>
<dbReference type="InterPro" id="IPR002401">
    <property type="entry name" value="Cyt_P450_E_grp-I"/>
</dbReference>
<gene>
    <name evidence="11" type="ORF">BUALT_Bualt10G0102900</name>
</gene>
<evidence type="ECO:0000256" key="10">
    <source>
        <dbReference type="ARBA" id="ARBA00023136"/>
    </source>
</evidence>
<evidence type="ECO:0008006" key="13">
    <source>
        <dbReference type="Google" id="ProtNLM"/>
    </source>
</evidence>
<dbReference type="AlphaFoldDB" id="A0AAV6X680"/>
<evidence type="ECO:0000256" key="9">
    <source>
        <dbReference type="ARBA" id="ARBA00023033"/>
    </source>
</evidence>
<comment type="similarity">
    <text evidence="2">Belongs to the cytochrome P450 family.</text>
</comment>
<keyword evidence="3" id="KW-0349">Heme</keyword>
<protein>
    <recommendedName>
        <fullName evidence="13">Cytochrome P450</fullName>
    </recommendedName>
</protein>
<dbReference type="Proteomes" id="UP000826271">
    <property type="component" value="Unassembled WGS sequence"/>
</dbReference>
<dbReference type="EMBL" id="WHWC01000010">
    <property type="protein sequence ID" value="KAG8375467.1"/>
    <property type="molecule type" value="Genomic_DNA"/>
</dbReference>
<accession>A0AAV6X680</accession>
<evidence type="ECO:0000313" key="12">
    <source>
        <dbReference type="Proteomes" id="UP000826271"/>
    </source>
</evidence>
<reference evidence="11" key="1">
    <citation type="submission" date="2019-10" db="EMBL/GenBank/DDBJ databases">
        <authorList>
            <person name="Zhang R."/>
            <person name="Pan Y."/>
            <person name="Wang J."/>
            <person name="Ma R."/>
            <person name="Yu S."/>
        </authorList>
    </citation>
    <scope>NUCLEOTIDE SEQUENCE</scope>
    <source>
        <strain evidence="11">LA-IB0</strain>
        <tissue evidence="11">Leaf</tissue>
    </source>
</reference>
<evidence type="ECO:0000313" key="11">
    <source>
        <dbReference type="EMBL" id="KAG8375467.1"/>
    </source>
</evidence>
<organism evidence="11 12">
    <name type="scientific">Buddleja alternifolia</name>
    <dbReference type="NCBI Taxonomy" id="168488"/>
    <lineage>
        <taxon>Eukaryota</taxon>
        <taxon>Viridiplantae</taxon>
        <taxon>Streptophyta</taxon>
        <taxon>Embryophyta</taxon>
        <taxon>Tracheophyta</taxon>
        <taxon>Spermatophyta</taxon>
        <taxon>Magnoliopsida</taxon>
        <taxon>eudicotyledons</taxon>
        <taxon>Gunneridae</taxon>
        <taxon>Pentapetalae</taxon>
        <taxon>asterids</taxon>
        <taxon>lamiids</taxon>
        <taxon>Lamiales</taxon>
        <taxon>Scrophulariaceae</taxon>
        <taxon>Buddlejeae</taxon>
        <taxon>Buddleja</taxon>
    </lineage>
</organism>
<dbReference type="Gene3D" id="1.10.630.10">
    <property type="entry name" value="Cytochrome P450"/>
    <property type="match status" value="1"/>
</dbReference>
<evidence type="ECO:0000256" key="5">
    <source>
        <dbReference type="ARBA" id="ARBA00022723"/>
    </source>
</evidence>
<keyword evidence="5" id="KW-0479">Metal-binding</keyword>
<dbReference type="GO" id="GO:0016020">
    <property type="term" value="C:membrane"/>
    <property type="evidence" value="ECO:0007669"/>
    <property type="project" value="UniProtKB-SubCell"/>
</dbReference>
<dbReference type="SUPFAM" id="SSF48264">
    <property type="entry name" value="Cytochrome P450"/>
    <property type="match status" value="1"/>
</dbReference>
<name>A0AAV6X680_9LAMI</name>
<dbReference type="InterPro" id="IPR001128">
    <property type="entry name" value="Cyt_P450"/>
</dbReference>
<keyword evidence="4" id="KW-0812">Transmembrane</keyword>